<evidence type="ECO:0000313" key="4">
    <source>
        <dbReference type="Proteomes" id="UP000823641"/>
    </source>
</evidence>
<name>A0A9D9HVI0_9BACT</name>
<dbReference type="GO" id="GO:0003824">
    <property type="term" value="F:catalytic activity"/>
    <property type="evidence" value="ECO:0007669"/>
    <property type="project" value="InterPro"/>
</dbReference>
<dbReference type="Proteomes" id="UP000823641">
    <property type="component" value="Unassembled WGS sequence"/>
</dbReference>
<evidence type="ECO:0000313" key="3">
    <source>
        <dbReference type="EMBL" id="MBO8460404.1"/>
    </source>
</evidence>
<dbReference type="PROSITE" id="PS51084">
    <property type="entry name" value="HIT_2"/>
    <property type="match status" value="1"/>
</dbReference>
<proteinExistence type="predicted"/>
<gene>
    <name evidence="3" type="ORF">IAA73_08750</name>
</gene>
<evidence type="ECO:0000259" key="2">
    <source>
        <dbReference type="PROSITE" id="PS51084"/>
    </source>
</evidence>
<dbReference type="Gene3D" id="3.30.428.10">
    <property type="entry name" value="HIT-like"/>
    <property type="match status" value="1"/>
</dbReference>
<organism evidence="3 4">
    <name type="scientific">Candidatus Gallipaludibacter merdavium</name>
    <dbReference type="NCBI Taxonomy" id="2840839"/>
    <lineage>
        <taxon>Bacteria</taxon>
        <taxon>Pseudomonadati</taxon>
        <taxon>Bacteroidota</taxon>
        <taxon>Bacteroidia</taxon>
        <taxon>Bacteroidales</taxon>
        <taxon>Candidatus Gallipaludibacter</taxon>
    </lineage>
</organism>
<protein>
    <submittedName>
        <fullName evidence="3">HIT family protein</fullName>
    </submittedName>
</protein>
<sequence length="143" mass="16471">MYSDPKECLYCTNNQTLHDLMIEIGHLSVSRAFVFKEQTYHGRCLVAYDKHVNDLNELNDEERNAFMADVVRVTRAMNDVFHPEKINYGAYSDKLSHLHFHLAPKYVDGPDYGGTFRMNPGEVYLTDEEYAAMVADMRKALGL</sequence>
<reference evidence="3" key="1">
    <citation type="submission" date="2020-10" db="EMBL/GenBank/DDBJ databases">
        <authorList>
            <person name="Gilroy R."/>
        </authorList>
    </citation>
    <scope>NUCLEOTIDE SEQUENCE</scope>
    <source>
        <strain evidence="3">G3-3990</strain>
    </source>
</reference>
<dbReference type="AlphaFoldDB" id="A0A9D9HVI0"/>
<dbReference type="SUPFAM" id="SSF54197">
    <property type="entry name" value="HIT-like"/>
    <property type="match status" value="1"/>
</dbReference>
<dbReference type="InterPro" id="IPR011146">
    <property type="entry name" value="HIT-like"/>
</dbReference>
<comment type="caution">
    <text evidence="3">The sequence shown here is derived from an EMBL/GenBank/DDBJ whole genome shotgun (WGS) entry which is preliminary data.</text>
</comment>
<reference evidence="3" key="2">
    <citation type="journal article" date="2021" name="PeerJ">
        <title>Extensive microbial diversity within the chicken gut microbiome revealed by metagenomics and culture.</title>
        <authorList>
            <person name="Gilroy R."/>
            <person name="Ravi A."/>
            <person name="Getino M."/>
            <person name="Pursley I."/>
            <person name="Horton D.L."/>
            <person name="Alikhan N.F."/>
            <person name="Baker D."/>
            <person name="Gharbi K."/>
            <person name="Hall N."/>
            <person name="Watson M."/>
            <person name="Adriaenssens E.M."/>
            <person name="Foster-Nyarko E."/>
            <person name="Jarju S."/>
            <person name="Secka A."/>
            <person name="Antonio M."/>
            <person name="Oren A."/>
            <person name="Chaudhuri R.R."/>
            <person name="La Ragione R."/>
            <person name="Hildebrand F."/>
            <person name="Pallen M.J."/>
        </authorList>
    </citation>
    <scope>NUCLEOTIDE SEQUENCE</scope>
    <source>
        <strain evidence="3">G3-3990</strain>
    </source>
</reference>
<feature type="short sequence motif" description="Histidine triad motif" evidence="1">
    <location>
        <begin position="97"/>
        <end position="101"/>
    </location>
</feature>
<accession>A0A9D9HVI0</accession>
<dbReference type="EMBL" id="JADIMG010000084">
    <property type="protein sequence ID" value="MBO8460404.1"/>
    <property type="molecule type" value="Genomic_DNA"/>
</dbReference>
<feature type="domain" description="HIT" evidence="2">
    <location>
        <begin position="9"/>
        <end position="112"/>
    </location>
</feature>
<dbReference type="InterPro" id="IPR036265">
    <property type="entry name" value="HIT-like_sf"/>
</dbReference>
<dbReference type="Pfam" id="PF01230">
    <property type="entry name" value="HIT"/>
    <property type="match status" value="1"/>
</dbReference>
<evidence type="ECO:0000256" key="1">
    <source>
        <dbReference type="PROSITE-ProRule" id="PRU00464"/>
    </source>
</evidence>